<feature type="region of interest" description="Disordered" evidence="1">
    <location>
        <begin position="98"/>
        <end position="124"/>
    </location>
</feature>
<comment type="caution">
    <text evidence="3">The sequence shown here is derived from an EMBL/GenBank/DDBJ whole genome shotgun (WGS) entry which is preliminary data.</text>
</comment>
<protein>
    <submittedName>
        <fullName evidence="3">AtpZ/AtpI family protein</fullName>
    </submittedName>
</protein>
<dbReference type="Pfam" id="PF09527">
    <property type="entry name" value="ATPase_gene1"/>
    <property type="match status" value="1"/>
</dbReference>
<keyword evidence="2" id="KW-0812">Transmembrane</keyword>
<keyword evidence="2" id="KW-1133">Transmembrane helix</keyword>
<dbReference type="OrthoDB" id="15401at2"/>
<evidence type="ECO:0000313" key="4">
    <source>
        <dbReference type="Proteomes" id="UP000306223"/>
    </source>
</evidence>
<proteinExistence type="predicted"/>
<dbReference type="Proteomes" id="UP000306223">
    <property type="component" value="Unassembled WGS sequence"/>
</dbReference>
<name>A0A4U0R6M6_9RHOB</name>
<evidence type="ECO:0000256" key="1">
    <source>
        <dbReference type="SAM" id="MobiDB-lite"/>
    </source>
</evidence>
<dbReference type="EMBL" id="SUNH01000015">
    <property type="protein sequence ID" value="TJZ83784.1"/>
    <property type="molecule type" value="Genomic_DNA"/>
</dbReference>
<organism evidence="3 4">
    <name type="scientific">Paracoccus hibiscisoli</name>
    <dbReference type="NCBI Taxonomy" id="2023261"/>
    <lineage>
        <taxon>Bacteria</taxon>
        <taxon>Pseudomonadati</taxon>
        <taxon>Pseudomonadota</taxon>
        <taxon>Alphaproteobacteria</taxon>
        <taxon>Rhodobacterales</taxon>
        <taxon>Paracoccaceae</taxon>
        <taxon>Paracoccus</taxon>
    </lineage>
</organism>
<accession>A0A4U0R6M6</accession>
<feature type="compositionally biased region" description="Basic and acidic residues" evidence="1">
    <location>
        <begin position="99"/>
        <end position="124"/>
    </location>
</feature>
<dbReference type="InterPro" id="IPR032820">
    <property type="entry name" value="ATPase_put"/>
</dbReference>
<keyword evidence="2" id="KW-0472">Membrane</keyword>
<keyword evidence="4" id="KW-1185">Reference proteome</keyword>
<reference evidence="3 4" key="1">
    <citation type="submission" date="2019-04" db="EMBL/GenBank/DDBJ databases">
        <authorList>
            <person name="Li J."/>
        </authorList>
    </citation>
    <scope>NUCLEOTIDE SEQUENCE [LARGE SCALE GENOMIC DNA]</scope>
    <source>
        <strain evidence="3 4">CCTCC AB2016182</strain>
    </source>
</reference>
<evidence type="ECO:0000313" key="3">
    <source>
        <dbReference type="EMBL" id="TJZ83784.1"/>
    </source>
</evidence>
<feature type="transmembrane region" description="Helical" evidence="2">
    <location>
        <begin position="46"/>
        <end position="64"/>
    </location>
</feature>
<gene>
    <name evidence="3" type="ORF">FA740_11855</name>
</gene>
<feature type="transmembrane region" description="Helical" evidence="2">
    <location>
        <begin position="70"/>
        <end position="91"/>
    </location>
</feature>
<sequence>MAEKPQGDADRTADADRLRALEAKLAALTPKPSGPGPMGKYEQANLAWRMVIELVTGLGLGFVVGYGLDYLLGTMPFMMVLFIFLGLAAGVKSMMRTASELDRKPGTAPEDKTSGHEPGSDERD</sequence>
<dbReference type="RefSeq" id="WP_136856986.1">
    <property type="nucleotide sequence ID" value="NZ_JBKBVL010000004.1"/>
</dbReference>
<dbReference type="AlphaFoldDB" id="A0A4U0R6M6"/>
<evidence type="ECO:0000256" key="2">
    <source>
        <dbReference type="SAM" id="Phobius"/>
    </source>
</evidence>